<name>A0A1M6X3J6_9BRAD</name>
<dbReference type="AlphaFoldDB" id="A0A1M6X3J6"/>
<dbReference type="EMBL" id="LT670844">
    <property type="protein sequence ID" value="SHL00491.1"/>
    <property type="molecule type" value="Genomic_DNA"/>
</dbReference>
<proteinExistence type="predicted"/>
<organism evidence="2 3">
    <name type="scientific">Bradyrhizobium lablabi</name>
    <dbReference type="NCBI Taxonomy" id="722472"/>
    <lineage>
        <taxon>Bacteria</taxon>
        <taxon>Pseudomonadati</taxon>
        <taxon>Pseudomonadota</taxon>
        <taxon>Alphaproteobacteria</taxon>
        <taxon>Hyphomicrobiales</taxon>
        <taxon>Nitrobacteraceae</taxon>
        <taxon>Bradyrhizobium</taxon>
    </lineage>
</organism>
<feature type="compositionally biased region" description="Basic and acidic residues" evidence="1">
    <location>
        <begin position="19"/>
        <end position="31"/>
    </location>
</feature>
<evidence type="ECO:0000313" key="3">
    <source>
        <dbReference type="Proteomes" id="UP000189935"/>
    </source>
</evidence>
<accession>A0A1M6X3J6</accession>
<feature type="compositionally biased region" description="Basic and acidic residues" evidence="1">
    <location>
        <begin position="55"/>
        <end position="67"/>
    </location>
</feature>
<evidence type="ECO:0000256" key="1">
    <source>
        <dbReference type="SAM" id="MobiDB-lite"/>
    </source>
</evidence>
<dbReference type="Proteomes" id="UP000189935">
    <property type="component" value="Chromosome I"/>
</dbReference>
<gene>
    <name evidence="2" type="ORF">SAMN05444159_4751</name>
</gene>
<sequence>MMDENDKDDRQTGGHAKNPRTDRLKLALRENLKRRKSQARARSDVTMAPSNDDDLPPHDAGGKKPGK</sequence>
<protein>
    <submittedName>
        <fullName evidence="2">Uncharacterized protein</fullName>
    </submittedName>
</protein>
<reference evidence="2 3" key="1">
    <citation type="submission" date="2016-11" db="EMBL/GenBank/DDBJ databases">
        <authorList>
            <person name="Jaros S."/>
            <person name="Januszkiewicz K."/>
            <person name="Wedrychowicz H."/>
        </authorList>
    </citation>
    <scope>NUCLEOTIDE SEQUENCE [LARGE SCALE GENOMIC DNA]</scope>
    <source>
        <strain evidence="2 3">GAS499</strain>
    </source>
</reference>
<evidence type="ECO:0000313" key="2">
    <source>
        <dbReference type="EMBL" id="SHL00491.1"/>
    </source>
</evidence>
<feature type="region of interest" description="Disordered" evidence="1">
    <location>
        <begin position="1"/>
        <end position="67"/>
    </location>
</feature>